<proteinExistence type="predicted"/>
<evidence type="ECO:0000313" key="1">
    <source>
        <dbReference type="Proteomes" id="UP000887579"/>
    </source>
</evidence>
<evidence type="ECO:0000313" key="2">
    <source>
        <dbReference type="WBParaSite" id="ES5_v2.g30702.t1"/>
    </source>
</evidence>
<protein>
    <submittedName>
        <fullName evidence="2">Uncharacterized protein</fullName>
    </submittedName>
</protein>
<name>A0AC34GM01_9BILA</name>
<sequence length="131" mass="14083">MLPKEPQNHDSVTYRPSSSSPPASLDDSIICLSPVPASTSTSSVKDENQTEAVLELSTQYEPPKKKGRGRPRKSIAPKRSPNKTATPSPKKSPVKPATPSLKKSPDENAIPSPKKSPVDSVDSDEQIIEPE</sequence>
<reference evidence="2" key="1">
    <citation type="submission" date="2022-11" db="UniProtKB">
        <authorList>
            <consortium name="WormBaseParasite"/>
        </authorList>
    </citation>
    <scope>IDENTIFICATION</scope>
</reference>
<accession>A0AC34GM01</accession>
<organism evidence="1 2">
    <name type="scientific">Panagrolaimus sp. ES5</name>
    <dbReference type="NCBI Taxonomy" id="591445"/>
    <lineage>
        <taxon>Eukaryota</taxon>
        <taxon>Metazoa</taxon>
        <taxon>Ecdysozoa</taxon>
        <taxon>Nematoda</taxon>
        <taxon>Chromadorea</taxon>
        <taxon>Rhabditida</taxon>
        <taxon>Tylenchina</taxon>
        <taxon>Panagrolaimomorpha</taxon>
        <taxon>Panagrolaimoidea</taxon>
        <taxon>Panagrolaimidae</taxon>
        <taxon>Panagrolaimus</taxon>
    </lineage>
</organism>
<dbReference type="Proteomes" id="UP000887579">
    <property type="component" value="Unplaced"/>
</dbReference>
<dbReference type="WBParaSite" id="ES5_v2.g30702.t1">
    <property type="protein sequence ID" value="ES5_v2.g30702.t1"/>
    <property type="gene ID" value="ES5_v2.g30702"/>
</dbReference>